<accession>A0A8J6NZ38</accession>
<comment type="subcellular location">
    <subcellularLocation>
        <location evidence="1">Cell membrane</location>
        <topology evidence="1">Multi-pass membrane protein</topology>
    </subcellularLocation>
</comment>
<dbReference type="AlphaFoldDB" id="A0A8J6NZ38"/>
<evidence type="ECO:0000256" key="6">
    <source>
        <dbReference type="SAM" id="Phobius"/>
    </source>
</evidence>
<keyword evidence="5 6" id="KW-0472">Membrane</keyword>
<dbReference type="NCBIfam" id="TIGR02454">
    <property type="entry name" value="ECF_T_CbiQ"/>
    <property type="match status" value="1"/>
</dbReference>
<dbReference type="GO" id="GO:0043190">
    <property type="term" value="C:ATP-binding cassette (ABC) transporter complex"/>
    <property type="evidence" value="ECO:0007669"/>
    <property type="project" value="InterPro"/>
</dbReference>
<comment type="caution">
    <text evidence="7">The sequence shown here is derived from an EMBL/GenBank/DDBJ whole genome shotgun (WGS) entry which is preliminary data.</text>
</comment>
<feature type="transmembrane region" description="Helical" evidence="6">
    <location>
        <begin position="40"/>
        <end position="58"/>
    </location>
</feature>
<proteinExistence type="predicted"/>
<name>A0A8J6NZ38_9BACT</name>
<gene>
    <name evidence="7" type="primary">cbiQ</name>
    <name evidence="7" type="ORF">H8E23_15810</name>
</gene>
<evidence type="ECO:0000256" key="1">
    <source>
        <dbReference type="ARBA" id="ARBA00004651"/>
    </source>
</evidence>
<keyword evidence="3 6" id="KW-0812">Transmembrane</keyword>
<dbReference type="Pfam" id="PF02361">
    <property type="entry name" value="CbiQ"/>
    <property type="match status" value="1"/>
</dbReference>
<evidence type="ECO:0000256" key="4">
    <source>
        <dbReference type="ARBA" id="ARBA00022989"/>
    </source>
</evidence>
<organism evidence="7 8">
    <name type="scientific">Candidatus Desulfatibia profunda</name>
    <dbReference type="NCBI Taxonomy" id="2841695"/>
    <lineage>
        <taxon>Bacteria</taxon>
        <taxon>Pseudomonadati</taxon>
        <taxon>Thermodesulfobacteriota</taxon>
        <taxon>Desulfobacteria</taxon>
        <taxon>Desulfobacterales</taxon>
        <taxon>Desulfobacterales incertae sedis</taxon>
        <taxon>Candidatus Desulfatibia</taxon>
    </lineage>
</organism>
<dbReference type="InterPro" id="IPR003339">
    <property type="entry name" value="ABC/ECF_trnsptr_transmembrane"/>
</dbReference>
<dbReference type="PANTHER" id="PTHR34857">
    <property type="entry name" value="SLL0384 PROTEIN"/>
    <property type="match status" value="1"/>
</dbReference>
<feature type="transmembrane region" description="Helical" evidence="6">
    <location>
        <begin position="70"/>
        <end position="92"/>
    </location>
</feature>
<feature type="transmembrane region" description="Helical" evidence="6">
    <location>
        <begin position="112"/>
        <end position="131"/>
    </location>
</feature>
<keyword evidence="4 6" id="KW-1133">Transmembrane helix</keyword>
<dbReference type="InterPro" id="IPR012809">
    <property type="entry name" value="ECF_CbiQ"/>
</dbReference>
<evidence type="ECO:0000256" key="5">
    <source>
        <dbReference type="ARBA" id="ARBA00023136"/>
    </source>
</evidence>
<protein>
    <submittedName>
        <fullName evidence="7">Cobalt ECF transporter T component CbiQ</fullName>
    </submittedName>
</protein>
<evidence type="ECO:0000313" key="8">
    <source>
        <dbReference type="Proteomes" id="UP000603434"/>
    </source>
</evidence>
<keyword evidence="2" id="KW-1003">Cell membrane</keyword>
<sequence length="251" mass="28518">MIKELANGNSFIQDLDPRIKIVVVFLFSVVVAAADRFQVLLWALTLGILIVGAARVPVNEICRRLIPVNLLIVFLWLLLPFTFTGNPLFYLGPLAATREGVLYATRISIKSNAMMLMLITLAASTPIFILGHAMHALRVPPKLVHLFFFTFRYIHVMYREYFRLVNSMKIRGFTPGNNLHTYRTIAYMVGMLLVRSFDRAQRVHNAMLCRGFKGDLYSLRKFSLNGRDVAALILMVTVILILGILECKRTI</sequence>
<dbReference type="GO" id="GO:0006824">
    <property type="term" value="P:cobalt ion transport"/>
    <property type="evidence" value="ECO:0007669"/>
    <property type="project" value="InterPro"/>
</dbReference>
<evidence type="ECO:0000313" key="7">
    <source>
        <dbReference type="EMBL" id="MBC8362851.1"/>
    </source>
</evidence>
<feature type="transmembrane region" description="Helical" evidence="6">
    <location>
        <begin position="229"/>
        <end position="245"/>
    </location>
</feature>
<dbReference type="PANTHER" id="PTHR34857:SF2">
    <property type="entry name" value="SLL0384 PROTEIN"/>
    <property type="match status" value="1"/>
</dbReference>
<dbReference type="InterPro" id="IPR051611">
    <property type="entry name" value="ECF_transporter_component"/>
</dbReference>
<feature type="transmembrane region" description="Helical" evidence="6">
    <location>
        <begin position="18"/>
        <end position="34"/>
    </location>
</feature>
<dbReference type="CDD" id="cd16914">
    <property type="entry name" value="EcfT"/>
    <property type="match status" value="1"/>
</dbReference>
<dbReference type="EMBL" id="JACNJH010000227">
    <property type="protein sequence ID" value="MBC8362851.1"/>
    <property type="molecule type" value="Genomic_DNA"/>
</dbReference>
<evidence type="ECO:0000256" key="2">
    <source>
        <dbReference type="ARBA" id="ARBA00022475"/>
    </source>
</evidence>
<evidence type="ECO:0000256" key="3">
    <source>
        <dbReference type="ARBA" id="ARBA00022692"/>
    </source>
</evidence>
<dbReference type="Proteomes" id="UP000603434">
    <property type="component" value="Unassembled WGS sequence"/>
</dbReference>
<reference evidence="7 8" key="1">
    <citation type="submission" date="2020-08" db="EMBL/GenBank/DDBJ databases">
        <title>Bridging the membrane lipid divide: bacteria of the FCB group superphylum have the potential to synthesize archaeal ether lipids.</title>
        <authorList>
            <person name="Villanueva L."/>
            <person name="Von Meijenfeldt F.A.B."/>
            <person name="Westbye A.B."/>
            <person name="Yadav S."/>
            <person name="Hopmans E.C."/>
            <person name="Dutilh B.E."/>
            <person name="Sinninghe Damste J.S."/>
        </authorList>
    </citation>
    <scope>NUCLEOTIDE SEQUENCE [LARGE SCALE GENOMIC DNA]</scope>
    <source>
        <strain evidence="7">NIOZ-UU30</strain>
    </source>
</reference>